<dbReference type="Proteomes" id="UP000224567">
    <property type="component" value="Unassembled WGS sequence"/>
</dbReference>
<reference evidence="1 2" key="1">
    <citation type="journal article" date="2017" name="Genome Biol.">
        <title>New reference genome sequences of hot pepper reveal the massive evolution of plant disease-resistance genes by retroduplication.</title>
        <authorList>
            <person name="Kim S."/>
            <person name="Park J."/>
            <person name="Yeom S.I."/>
            <person name="Kim Y.M."/>
            <person name="Seo E."/>
            <person name="Kim K.T."/>
            <person name="Kim M.S."/>
            <person name="Lee J.M."/>
            <person name="Cheong K."/>
            <person name="Shin H.S."/>
            <person name="Kim S.B."/>
            <person name="Han K."/>
            <person name="Lee J."/>
            <person name="Park M."/>
            <person name="Lee H.A."/>
            <person name="Lee H.Y."/>
            <person name="Lee Y."/>
            <person name="Oh S."/>
            <person name="Lee J.H."/>
            <person name="Choi E."/>
            <person name="Choi E."/>
            <person name="Lee S.E."/>
            <person name="Jeon J."/>
            <person name="Kim H."/>
            <person name="Choi G."/>
            <person name="Song H."/>
            <person name="Lee J."/>
            <person name="Lee S.C."/>
            <person name="Kwon J.K."/>
            <person name="Lee H.Y."/>
            <person name="Koo N."/>
            <person name="Hong Y."/>
            <person name="Kim R.W."/>
            <person name="Kang W.H."/>
            <person name="Huh J.H."/>
            <person name="Kang B.C."/>
            <person name="Yang T.J."/>
            <person name="Lee Y.H."/>
            <person name="Bennetzen J.L."/>
            <person name="Choi D."/>
        </authorList>
    </citation>
    <scope>NUCLEOTIDE SEQUENCE [LARGE SCALE GENOMIC DNA]</scope>
    <source>
        <strain evidence="2">cv. PBC81</strain>
    </source>
</reference>
<name>A0A2G2V6R1_CAPBA</name>
<dbReference type="AlphaFoldDB" id="A0A2G2V6R1"/>
<gene>
    <name evidence="1" type="ORF">CQW23_31736</name>
</gene>
<proteinExistence type="predicted"/>
<evidence type="ECO:0000313" key="2">
    <source>
        <dbReference type="Proteomes" id="UP000224567"/>
    </source>
</evidence>
<protein>
    <submittedName>
        <fullName evidence="1">Uncharacterized protein</fullName>
    </submittedName>
</protein>
<keyword evidence="2" id="KW-1185">Reference proteome</keyword>
<evidence type="ECO:0000313" key="1">
    <source>
        <dbReference type="EMBL" id="PHT28680.1"/>
    </source>
</evidence>
<dbReference type="EMBL" id="MLFT02000198">
    <property type="protein sequence ID" value="PHT28680.1"/>
    <property type="molecule type" value="Genomic_DNA"/>
</dbReference>
<dbReference type="STRING" id="33114.A0A2G2V6R1"/>
<dbReference type="OrthoDB" id="381190at2759"/>
<organism evidence="1 2">
    <name type="scientific">Capsicum baccatum</name>
    <name type="common">Peruvian pepper</name>
    <dbReference type="NCBI Taxonomy" id="33114"/>
    <lineage>
        <taxon>Eukaryota</taxon>
        <taxon>Viridiplantae</taxon>
        <taxon>Streptophyta</taxon>
        <taxon>Embryophyta</taxon>
        <taxon>Tracheophyta</taxon>
        <taxon>Spermatophyta</taxon>
        <taxon>Magnoliopsida</taxon>
        <taxon>eudicotyledons</taxon>
        <taxon>Gunneridae</taxon>
        <taxon>Pentapetalae</taxon>
        <taxon>asterids</taxon>
        <taxon>lamiids</taxon>
        <taxon>Solanales</taxon>
        <taxon>Solanaceae</taxon>
        <taxon>Solanoideae</taxon>
        <taxon>Capsiceae</taxon>
        <taxon>Capsicum</taxon>
    </lineage>
</organism>
<accession>A0A2G2V6R1</accession>
<comment type="caution">
    <text evidence="1">The sequence shown here is derived from an EMBL/GenBank/DDBJ whole genome shotgun (WGS) entry which is preliminary data.</text>
</comment>
<reference evidence="2" key="2">
    <citation type="journal article" date="2017" name="J. Anim. Genet.">
        <title>Multiple reference genome sequences of hot pepper reveal the massive evolution of plant disease resistance genes by retroduplication.</title>
        <authorList>
            <person name="Kim S."/>
            <person name="Park J."/>
            <person name="Yeom S.-I."/>
            <person name="Kim Y.-M."/>
            <person name="Seo E."/>
            <person name="Kim K.-T."/>
            <person name="Kim M.-S."/>
            <person name="Lee J.M."/>
            <person name="Cheong K."/>
            <person name="Shin H.-S."/>
            <person name="Kim S.-B."/>
            <person name="Han K."/>
            <person name="Lee J."/>
            <person name="Park M."/>
            <person name="Lee H.-A."/>
            <person name="Lee H.-Y."/>
            <person name="Lee Y."/>
            <person name="Oh S."/>
            <person name="Lee J.H."/>
            <person name="Choi E."/>
            <person name="Choi E."/>
            <person name="Lee S.E."/>
            <person name="Jeon J."/>
            <person name="Kim H."/>
            <person name="Choi G."/>
            <person name="Song H."/>
            <person name="Lee J."/>
            <person name="Lee S.-C."/>
            <person name="Kwon J.-K."/>
            <person name="Lee H.-Y."/>
            <person name="Koo N."/>
            <person name="Hong Y."/>
            <person name="Kim R.W."/>
            <person name="Kang W.-H."/>
            <person name="Huh J.H."/>
            <person name="Kang B.-C."/>
            <person name="Yang T.-J."/>
            <person name="Lee Y.-H."/>
            <person name="Bennetzen J.L."/>
            <person name="Choi D."/>
        </authorList>
    </citation>
    <scope>NUCLEOTIDE SEQUENCE [LARGE SCALE GENOMIC DNA]</scope>
    <source>
        <strain evidence="2">cv. PBC81</strain>
    </source>
</reference>
<sequence length="176" mass="19668">MPRDVMYPEDVRGEGPRRRVEHQFRISVVWVKGRFLGDGWMHEESGGQECASGFIVLGEIAGALDGELTNYLPIMTSHLRDANRLLKCISAILSRSHHSMPRQSASVSRGHITTVTPQVQELSGSALVQFSLRTLAHFNFKGYDLLVFARESVYVYLENEDGATRKDAALCCCKLV</sequence>